<sequence>MAECFRKGRCSGDAPRESAVQVAAGQQGDGTLATPDHRDRHHDGAPGAGVVRVRNLQKAVLHAVLMEIDAGVSARRHHGHVLVAMHGQ</sequence>
<reference evidence="3" key="1">
    <citation type="submission" date="2015-02" db="EMBL/GenBank/DDBJ databases">
        <title>Complete Genome Sequencing of Pandoraea vervacti NS15 sp. nov.</title>
        <authorList>
            <person name="Chan K.-G."/>
        </authorList>
    </citation>
    <scope>NUCLEOTIDE SEQUENCE [LARGE SCALE GENOMIC DNA]</scope>
    <source>
        <strain evidence="3">NS15</strain>
    </source>
</reference>
<gene>
    <name evidence="2" type="ORF">UC34_05120</name>
</gene>
<keyword evidence="3" id="KW-1185">Reference proteome</keyword>
<protein>
    <submittedName>
        <fullName evidence="2">Uncharacterized protein</fullName>
    </submittedName>
</protein>
<evidence type="ECO:0000313" key="3">
    <source>
        <dbReference type="Proteomes" id="UP000035085"/>
    </source>
</evidence>
<evidence type="ECO:0000256" key="1">
    <source>
        <dbReference type="SAM" id="MobiDB-lite"/>
    </source>
</evidence>
<dbReference type="Proteomes" id="UP000035085">
    <property type="component" value="Chromosome"/>
</dbReference>
<organism evidence="2 3">
    <name type="scientific">Pandoraea vervacti</name>
    <dbReference type="NCBI Taxonomy" id="656178"/>
    <lineage>
        <taxon>Bacteria</taxon>
        <taxon>Pseudomonadati</taxon>
        <taxon>Pseudomonadota</taxon>
        <taxon>Betaproteobacteria</taxon>
        <taxon>Burkholderiales</taxon>
        <taxon>Burkholderiaceae</taxon>
        <taxon>Pandoraea</taxon>
    </lineage>
</organism>
<name>A0ABM5SVI4_9BURK</name>
<evidence type="ECO:0000313" key="2">
    <source>
        <dbReference type="EMBL" id="AJP56549.1"/>
    </source>
</evidence>
<accession>A0ABM5SVI4</accession>
<feature type="region of interest" description="Disordered" evidence="1">
    <location>
        <begin position="1"/>
        <end position="47"/>
    </location>
</feature>
<dbReference type="EMBL" id="CP010897">
    <property type="protein sequence ID" value="AJP56549.1"/>
    <property type="molecule type" value="Genomic_DNA"/>
</dbReference>
<feature type="compositionally biased region" description="Basic and acidic residues" evidence="1">
    <location>
        <begin position="35"/>
        <end position="44"/>
    </location>
</feature>
<proteinExistence type="predicted"/>